<keyword evidence="3" id="KW-1185">Reference proteome</keyword>
<evidence type="ECO:0000256" key="1">
    <source>
        <dbReference type="SAM" id="MobiDB-lite"/>
    </source>
</evidence>
<reference evidence="2 3" key="1">
    <citation type="journal article" date="2019" name="Sci. Rep.">
        <title>Orb-weaving spider Araneus ventricosus genome elucidates the spidroin gene catalogue.</title>
        <authorList>
            <person name="Kono N."/>
            <person name="Nakamura H."/>
            <person name="Ohtoshi R."/>
            <person name="Moran D.A.P."/>
            <person name="Shinohara A."/>
            <person name="Yoshida Y."/>
            <person name="Fujiwara M."/>
            <person name="Mori M."/>
            <person name="Tomita M."/>
            <person name="Arakawa K."/>
        </authorList>
    </citation>
    <scope>NUCLEOTIDE SEQUENCE [LARGE SCALE GENOMIC DNA]</scope>
</reference>
<accession>A0A4Y2CMG0</accession>
<name>A0A4Y2CMG0_ARAVE</name>
<organism evidence="2 3">
    <name type="scientific">Araneus ventricosus</name>
    <name type="common">Orbweaver spider</name>
    <name type="synonym">Epeira ventricosa</name>
    <dbReference type="NCBI Taxonomy" id="182803"/>
    <lineage>
        <taxon>Eukaryota</taxon>
        <taxon>Metazoa</taxon>
        <taxon>Ecdysozoa</taxon>
        <taxon>Arthropoda</taxon>
        <taxon>Chelicerata</taxon>
        <taxon>Arachnida</taxon>
        <taxon>Araneae</taxon>
        <taxon>Araneomorphae</taxon>
        <taxon>Entelegynae</taxon>
        <taxon>Araneoidea</taxon>
        <taxon>Araneidae</taxon>
        <taxon>Araneus</taxon>
    </lineage>
</organism>
<protein>
    <submittedName>
        <fullName evidence="2">Uncharacterized protein</fullName>
    </submittedName>
</protein>
<proteinExistence type="predicted"/>
<dbReference type="EMBL" id="BGPR01000216">
    <property type="protein sequence ID" value="GBM05610.1"/>
    <property type="molecule type" value="Genomic_DNA"/>
</dbReference>
<dbReference type="AlphaFoldDB" id="A0A4Y2CMG0"/>
<evidence type="ECO:0000313" key="3">
    <source>
        <dbReference type="Proteomes" id="UP000499080"/>
    </source>
</evidence>
<comment type="caution">
    <text evidence="2">The sequence shown here is derived from an EMBL/GenBank/DDBJ whole genome shotgun (WGS) entry which is preliminary data.</text>
</comment>
<feature type="compositionally biased region" description="Basic and acidic residues" evidence="1">
    <location>
        <begin position="1"/>
        <end position="16"/>
    </location>
</feature>
<sequence>MSLPSVKRDARNDRGSRIRPLLSVEKKPLTSRSRKAKRSQPNRGTRIGRWDVMEQQLRAQTPPCSNISTFRDRCLDIWYNLSPVTYQKLVVSMPR</sequence>
<feature type="region of interest" description="Disordered" evidence="1">
    <location>
        <begin position="1"/>
        <end position="47"/>
    </location>
</feature>
<dbReference type="Proteomes" id="UP000499080">
    <property type="component" value="Unassembled WGS sequence"/>
</dbReference>
<evidence type="ECO:0000313" key="2">
    <source>
        <dbReference type="EMBL" id="GBM05610.1"/>
    </source>
</evidence>
<gene>
    <name evidence="2" type="ORF">AVEN_202244_1</name>
</gene>